<organism evidence="1 2">
    <name type="scientific">Marinobacter zhanjiangensis</name>
    <dbReference type="NCBI Taxonomy" id="578215"/>
    <lineage>
        <taxon>Bacteria</taxon>
        <taxon>Pseudomonadati</taxon>
        <taxon>Pseudomonadota</taxon>
        <taxon>Gammaproteobacteria</taxon>
        <taxon>Pseudomonadales</taxon>
        <taxon>Marinobacteraceae</taxon>
        <taxon>Marinobacter</taxon>
    </lineage>
</organism>
<protein>
    <recommendedName>
        <fullName evidence="3">Filamentous hemagglutinin</fullName>
    </recommendedName>
</protein>
<dbReference type="EMBL" id="BMXV01000002">
    <property type="protein sequence ID" value="GGY63988.1"/>
    <property type="molecule type" value="Genomic_DNA"/>
</dbReference>
<keyword evidence="2" id="KW-1185">Reference proteome</keyword>
<proteinExistence type="predicted"/>
<evidence type="ECO:0000313" key="2">
    <source>
        <dbReference type="Proteomes" id="UP000601597"/>
    </source>
</evidence>
<evidence type="ECO:0008006" key="3">
    <source>
        <dbReference type="Google" id="ProtNLM"/>
    </source>
</evidence>
<reference evidence="2" key="1">
    <citation type="journal article" date="2019" name="Int. J. Syst. Evol. Microbiol.">
        <title>The Global Catalogue of Microorganisms (GCM) 10K type strain sequencing project: providing services to taxonomists for standard genome sequencing and annotation.</title>
        <authorList>
            <consortium name="The Broad Institute Genomics Platform"/>
            <consortium name="The Broad Institute Genome Sequencing Center for Infectious Disease"/>
            <person name="Wu L."/>
            <person name="Ma J."/>
        </authorList>
    </citation>
    <scope>NUCLEOTIDE SEQUENCE [LARGE SCALE GENOMIC DNA]</scope>
    <source>
        <strain evidence="2">KCTC 22280</strain>
    </source>
</reference>
<evidence type="ECO:0000313" key="1">
    <source>
        <dbReference type="EMBL" id="GGY63988.1"/>
    </source>
</evidence>
<name>A0ABQ3ARK3_9GAMM</name>
<accession>A0ABQ3ARK3</accession>
<dbReference type="Proteomes" id="UP000601597">
    <property type="component" value="Unassembled WGS sequence"/>
</dbReference>
<gene>
    <name evidence="1" type="ORF">GCM10007071_08260</name>
</gene>
<comment type="caution">
    <text evidence="1">The sequence shown here is derived from an EMBL/GenBank/DDBJ whole genome shotgun (WGS) entry which is preliminary data.</text>
</comment>
<sequence>MGIERQGITQNGTVSNNREFKVSQAKSQGTKAVIHHRNTLAGAELPTGLRHQLLISRVPGSQPPAAPVGPLQGQVTVIDGKLRAGVAGFAQDGTRAW</sequence>